<dbReference type="SUPFAM" id="SSF51064">
    <property type="entry name" value="Head domain of nucleotide exchange factor GrpE"/>
    <property type="match status" value="1"/>
</dbReference>
<dbReference type="GO" id="GO:0051082">
    <property type="term" value="F:unfolded protein binding"/>
    <property type="evidence" value="ECO:0007669"/>
    <property type="project" value="TreeGrafter"/>
</dbReference>
<dbReference type="GO" id="GO:0005737">
    <property type="term" value="C:cytoplasm"/>
    <property type="evidence" value="ECO:0007669"/>
    <property type="project" value="UniProtKB-SubCell"/>
</dbReference>
<dbReference type="AlphaFoldDB" id="A0A849AHB0"/>
<protein>
    <recommendedName>
        <fullName evidence="3 4">Protein GrpE</fullName>
    </recommendedName>
    <alternativeName>
        <fullName evidence="3">HSP-70 cofactor</fullName>
    </alternativeName>
</protein>
<evidence type="ECO:0000313" key="8">
    <source>
        <dbReference type="Proteomes" id="UP000562984"/>
    </source>
</evidence>
<dbReference type="GO" id="GO:0042803">
    <property type="term" value="F:protein homodimerization activity"/>
    <property type="evidence" value="ECO:0007669"/>
    <property type="project" value="InterPro"/>
</dbReference>
<dbReference type="InterPro" id="IPR009012">
    <property type="entry name" value="GrpE_head"/>
</dbReference>
<dbReference type="Proteomes" id="UP000562984">
    <property type="component" value="Unassembled WGS sequence"/>
</dbReference>
<dbReference type="GO" id="GO:0000774">
    <property type="term" value="F:adenyl-nucleotide exchange factor activity"/>
    <property type="evidence" value="ECO:0007669"/>
    <property type="project" value="InterPro"/>
</dbReference>
<proteinExistence type="inferred from homology"/>
<keyword evidence="2 3" id="KW-0143">Chaperone</keyword>
<evidence type="ECO:0000256" key="5">
    <source>
        <dbReference type="RuleBase" id="RU004478"/>
    </source>
</evidence>
<evidence type="ECO:0000256" key="2">
    <source>
        <dbReference type="ARBA" id="ARBA00023186"/>
    </source>
</evidence>
<organism evidence="7 8">
    <name type="scientific">Nakamurella aerolata</name>
    <dbReference type="NCBI Taxonomy" id="1656892"/>
    <lineage>
        <taxon>Bacteria</taxon>
        <taxon>Bacillati</taxon>
        <taxon>Actinomycetota</taxon>
        <taxon>Actinomycetes</taxon>
        <taxon>Nakamurellales</taxon>
        <taxon>Nakamurellaceae</taxon>
        <taxon>Nakamurella</taxon>
    </lineage>
</organism>
<comment type="subunit">
    <text evidence="3">Homodimer.</text>
</comment>
<accession>A0A849AHB0</accession>
<dbReference type="GO" id="GO:0051087">
    <property type="term" value="F:protein-folding chaperone binding"/>
    <property type="evidence" value="ECO:0007669"/>
    <property type="project" value="InterPro"/>
</dbReference>
<reference evidence="7 8" key="1">
    <citation type="submission" date="2020-05" db="EMBL/GenBank/DDBJ databases">
        <title>Nakamurella sp. DB0629 isolated from air conditioner.</title>
        <authorList>
            <person name="Kim D.H."/>
            <person name="Kim D.-U."/>
        </authorList>
    </citation>
    <scope>NUCLEOTIDE SEQUENCE [LARGE SCALE GENOMIC DNA]</scope>
    <source>
        <strain evidence="7 8">DB0629</strain>
    </source>
</reference>
<dbReference type="Gene3D" id="3.90.20.20">
    <property type="match status" value="1"/>
</dbReference>
<gene>
    <name evidence="3" type="primary">grpE</name>
    <name evidence="7" type="ORF">HKD39_11000</name>
</gene>
<dbReference type="PANTHER" id="PTHR21237">
    <property type="entry name" value="GRPE PROTEIN"/>
    <property type="match status" value="1"/>
</dbReference>
<dbReference type="PANTHER" id="PTHR21237:SF23">
    <property type="entry name" value="GRPE PROTEIN HOMOLOG, MITOCHONDRIAL"/>
    <property type="match status" value="1"/>
</dbReference>
<keyword evidence="3" id="KW-0963">Cytoplasm</keyword>
<evidence type="ECO:0000256" key="3">
    <source>
        <dbReference type="HAMAP-Rule" id="MF_01151"/>
    </source>
</evidence>
<evidence type="ECO:0000313" key="7">
    <source>
        <dbReference type="EMBL" id="NNG36232.1"/>
    </source>
</evidence>
<keyword evidence="3 4" id="KW-0346">Stress response</keyword>
<feature type="compositionally biased region" description="Low complexity" evidence="6">
    <location>
        <begin position="22"/>
        <end position="42"/>
    </location>
</feature>
<dbReference type="EMBL" id="JABEND010000005">
    <property type="protein sequence ID" value="NNG36232.1"/>
    <property type="molecule type" value="Genomic_DNA"/>
</dbReference>
<dbReference type="Pfam" id="PF01025">
    <property type="entry name" value="GrpE"/>
    <property type="match status" value="1"/>
</dbReference>
<name>A0A849AHB0_9ACTN</name>
<dbReference type="GO" id="GO:0006457">
    <property type="term" value="P:protein folding"/>
    <property type="evidence" value="ECO:0007669"/>
    <property type="project" value="InterPro"/>
</dbReference>
<feature type="region of interest" description="Disordered" evidence="6">
    <location>
        <begin position="1"/>
        <end position="74"/>
    </location>
</feature>
<dbReference type="RefSeq" id="WP_171199902.1">
    <property type="nucleotide sequence ID" value="NZ_JABEND010000005.1"/>
</dbReference>
<dbReference type="InterPro" id="IPR000740">
    <property type="entry name" value="GrpE"/>
</dbReference>
<comment type="caution">
    <text evidence="7">The sequence shown here is derived from an EMBL/GenBank/DDBJ whole genome shotgun (WGS) entry which is preliminary data.</text>
</comment>
<dbReference type="SUPFAM" id="SSF58014">
    <property type="entry name" value="Coiled-coil domain of nucleotide exchange factor GrpE"/>
    <property type="match status" value="1"/>
</dbReference>
<feature type="compositionally biased region" description="Low complexity" evidence="6">
    <location>
        <begin position="54"/>
        <end position="68"/>
    </location>
</feature>
<dbReference type="CDD" id="cd00446">
    <property type="entry name" value="GrpE"/>
    <property type="match status" value="1"/>
</dbReference>
<dbReference type="HAMAP" id="MF_01151">
    <property type="entry name" value="GrpE"/>
    <property type="match status" value="1"/>
</dbReference>
<comment type="similarity">
    <text evidence="1 3 5">Belongs to the GrpE family.</text>
</comment>
<dbReference type="Gene3D" id="2.30.22.10">
    <property type="entry name" value="Head domain of nucleotide exchange factor GrpE"/>
    <property type="match status" value="1"/>
</dbReference>
<dbReference type="InterPro" id="IPR013805">
    <property type="entry name" value="GrpE_CC"/>
</dbReference>
<comment type="function">
    <text evidence="3 4">Participates actively in the response to hyperosmotic and heat shock by preventing the aggregation of stress-denatured proteins, in association with DnaK and GrpE. It is the nucleotide exchange factor for DnaK and may function as a thermosensor. Unfolded proteins bind initially to DnaJ; upon interaction with the DnaJ-bound protein, DnaK hydrolyzes its bound ATP, resulting in the formation of a stable complex. GrpE releases ADP from DnaK; ATP binding to DnaK triggers the release of the substrate protein, thus completing the reaction cycle. Several rounds of ATP-dependent interactions between DnaJ, DnaK and GrpE are required for fully efficient folding.</text>
</comment>
<comment type="subcellular location">
    <subcellularLocation>
        <location evidence="3">Cytoplasm</location>
    </subcellularLocation>
</comment>
<dbReference type="PROSITE" id="PS01071">
    <property type="entry name" value="GRPE"/>
    <property type="match status" value="1"/>
</dbReference>
<evidence type="ECO:0000256" key="6">
    <source>
        <dbReference type="SAM" id="MobiDB-lite"/>
    </source>
</evidence>
<evidence type="ECO:0000256" key="1">
    <source>
        <dbReference type="ARBA" id="ARBA00009054"/>
    </source>
</evidence>
<evidence type="ECO:0000256" key="4">
    <source>
        <dbReference type="RuleBase" id="RU000639"/>
    </source>
</evidence>
<dbReference type="PRINTS" id="PR00773">
    <property type="entry name" value="GRPEPROTEIN"/>
</dbReference>
<sequence length="219" mass="22621">MPISPRSDAGGGQQSDPGNGTQGAPSAQGAAADGSAASAGPQNPQPTGRPGTDAAGAAQPNGAAQPAADQSAEIAKLRTELAQTKDRYHRALADLDNYRKRTQGDGDRRAAAARDDLLRQWLDALDSVERALTMEPNDPGLTAVLAQMDTILARNGVQRLPGAGQPFNPEYHEAIAVQPSAEVPDQTVLNVARSGFAADDGKVLRTAQVVVSKRPADGS</sequence>
<keyword evidence="8" id="KW-1185">Reference proteome</keyword>